<evidence type="ECO:0000313" key="2">
    <source>
        <dbReference type="Proteomes" id="UP000241771"/>
    </source>
</evidence>
<evidence type="ECO:0000313" key="1">
    <source>
        <dbReference type="EMBL" id="PSW16841.1"/>
    </source>
</evidence>
<sequence>MSEAGSIASRYRTQLETQVLWGSGEILLLSQAKVAVLVLNDVPMAYIAYAFDKNILRVLHVAYRDRQSLISLQRYLAECLDNNSSVLHIFAKVPDPPSRSLFLALGASNCTYKDSLYIERDELLANVISILASTSKLEQPCKV</sequence>
<accession>A0A2T3NMV8</accession>
<dbReference type="EMBL" id="PYMA01000016">
    <property type="protein sequence ID" value="PSW16841.1"/>
    <property type="molecule type" value="Genomic_DNA"/>
</dbReference>
<protein>
    <submittedName>
        <fullName evidence="1">Uncharacterized protein</fullName>
    </submittedName>
</protein>
<name>A0A2T3NMV8_9GAMM</name>
<dbReference type="Proteomes" id="UP000241771">
    <property type="component" value="Unassembled WGS sequence"/>
</dbReference>
<dbReference type="RefSeq" id="WP_036824065.1">
    <property type="nucleotide sequence ID" value="NZ_JGVO01000511.1"/>
</dbReference>
<keyword evidence="2" id="KW-1185">Reference proteome</keyword>
<dbReference type="AlphaFoldDB" id="A0A2T3NMV8"/>
<gene>
    <name evidence="1" type="ORF">C9I98_20005</name>
</gene>
<comment type="caution">
    <text evidence="1">The sequence shown here is derived from an EMBL/GenBank/DDBJ whole genome shotgun (WGS) entry which is preliminary data.</text>
</comment>
<organism evidence="1 2">
    <name type="scientific">Photobacterium sanctipauli</name>
    <dbReference type="NCBI Taxonomy" id="1342794"/>
    <lineage>
        <taxon>Bacteria</taxon>
        <taxon>Pseudomonadati</taxon>
        <taxon>Pseudomonadota</taxon>
        <taxon>Gammaproteobacteria</taxon>
        <taxon>Vibrionales</taxon>
        <taxon>Vibrionaceae</taxon>
        <taxon>Photobacterium</taxon>
    </lineage>
</organism>
<proteinExistence type="predicted"/>
<reference evidence="1 2" key="1">
    <citation type="submission" date="2018-01" db="EMBL/GenBank/DDBJ databases">
        <title>Whole genome sequencing of Histamine producing bacteria.</title>
        <authorList>
            <person name="Butler K."/>
        </authorList>
    </citation>
    <scope>NUCLEOTIDE SEQUENCE [LARGE SCALE GENOMIC DNA]</scope>
    <source>
        <strain evidence="1 2">DSM 100436</strain>
    </source>
</reference>